<name>A0ABR0KPZ1_9EURO</name>
<dbReference type="Gene3D" id="1.25.10.10">
    <property type="entry name" value="Leucine-rich Repeat Variant"/>
    <property type="match status" value="1"/>
</dbReference>
<organism evidence="5 6">
    <name type="scientific">Lithohypha guttulata</name>
    <dbReference type="NCBI Taxonomy" id="1690604"/>
    <lineage>
        <taxon>Eukaryota</taxon>
        <taxon>Fungi</taxon>
        <taxon>Dikarya</taxon>
        <taxon>Ascomycota</taxon>
        <taxon>Pezizomycotina</taxon>
        <taxon>Eurotiomycetes</taxon>
        <taxon>Chaetothyriomycetidae</taxon>
        <taxon>Chaetothyriales</taxon>
        <taxon>Trichomeriaceae</taxon>
        <taxon>Lithohypha</taxon>
    </lineage>
</organism>
<evidence type="ECO:0000256" key="2">
    <source>
        <dbReference type="ARBA" id="ARBA00022490"/>
    </source>
</evidence>
<dbReference type="Proteomes" id="UP001345013">
    <property type="component" value="Unassembled WGS sequence"/>
</dbReference>
<keyword evidence="6" id="KW-1185">Reference proteome</keyword>
<evidence type="ECO:0000259" key="4">
    <source>
        <dbReference type="Pfam" id="PF11701"/>
    </source>
</evidence>
<protein>
    <submittedName>
        <fullName evidence="5">SWI5-dependent HO expression protein 4</fullName>
    </submittedName>
</protein>
<feature type="compositionally biased region" description="Low complexity" evidence="3">
    <location>
        <begin position="585"/>
        <end position="604"/>
    </location>
</feature>
<evidence type="ECO:0000313" key="6">
    <source>
        <dbReference type="Proteomes" id="UP001345013"/>
    </source>
</evidence>
<feature type="domain" description="UNC-45/Cro1/She4 central" evidence="4">
    <location>
        <begin position="231"/>
        <end position="382"/>
    </location>
</feature>
<sequence>MAAVSRLTRQLSEERASLLATEAIELAKSGKLEDAANRLKEAAVLAHDNVDVQAAFIALHDGQSTSPLIDLCRRYAQYHNDRAGDDAVAYLRSPEARNLSSGAALECLKLVLEEPPTKLSIAQDAIVSELSRAHLQIRQYLAKQLIESTTEFFENMFARGDESANILRSVVLEVKLWPNEDVRFRIEADLFVLFIAKLMESGHDYDGRALKGITLLLLADTARLYQHIDEDAFDALLTSLDFRLPADVRGQATLVITKFMEVAELEAQKYLSNFVTTQVAKAKVEALIISFSAAAQLFPVASVIMAQLFLTQGFLQSLVPILEQKFTGQAVHDSFLMLVNAACVDGACRKAIQEHCATFLSHKVSNGSGRQPQMAATVLAKLRTANVRGAGGAEQTANDNVSDLVDLFQKSLVEDHDEKNISDSIEGLAYTSLRPEVKGQIANDPKLIKALLSALEQNPASPEITIGGLSIVSNLTHYQPNLSEEQKKMSHLKAYANASKPALEVSKAEGDAHVEKRCTALVKAGVTATLIKINKTPSSATQQLTDKILLSLTRNKSDRGTIAQQGAVRLLVSHCQIREQSMQQKSLPATSPSSSTSKSSPAKVSTDAAHALARILISLNPQHVFPSGTTPHITSAVPPLASLLKVPSSDGPALTDTGPRDLLPVFESLLALTNLASASQDVANAIIRSSFSDLEDLLLSSSHQLVRRATVELICNLVAFPNGIVLYADGSSRALERLRILVAMADVDDEKTRSAAGGALAMLTEYEEVRKSMVEDSDKLGRTVEVVLEMVGDKDLGLKHRGFAVLSNLLGSERGRGEAVKKICCGRDGVEKVKMALRDVGEQAVLEVGIEVLKTLMGKA</sequence>
<comment type="caution">
    <text evidence="5">The sequence shown here is derived from an EMBL/GenBank/DDBJ whole genome shotgun (WGS) entry which is preliminary data.</text>
</comment>
<dbReference type="PANTHER" id="PTHR45994:SF1">
    <property type="entry name" value="FI21225P1"/>
    <property type="match status" value="1"/>
</dbReference>
<keyword evidence="2" id="KW-0963">Cytoplasm</keyword>
<reference evidence="5 6" key="1">
    <citation type="submission" date="2023-08" db="EMBL/GenBank/DDBJ databases">
        <title>Black Yeasts Isolated from many extreme environments.</title>
        <authorList>
            <person name="Coleine C."/>
            <person name="Stajich J.E."/>
            <person name="Selbmann L."/>
        </authorList>
    </citation>
    <scope>NUCLEOTIDE SEQUENCE [LARGE SCALE GENOMIC DNA]</scope>
    <source>
        <strain evidence="5 6">CCFEE 5885</strain>
    </source>
</reference>
<dbReference type="Pfam" id="PF11701">
    <property type="entry name" value="UNC45-central"/>
    <property type="match status" value="1"/>
</dbReference>
<dbReference type="PANTHER" id="PTHR45994">
    <property type="entry name" value="FI21225P1"/>
    <property type="match status" value="1"/>
</dbReference>
<dbReference type="EMBL" id="JAVRRG010000005">
    <property type="protein sequence ID" value="KAK5100926.1"/>
    <property type="molecule type" value="Genomic_DNA"/>
</dbReference>
<proteinExistence type="predicted"/>
<dbReference type="InterPro" id="IPR016024">
    <property type="entry name" value="ARM-type_fold"/>
</dbReference>
<dbReference type="InterPro" id="IPR011989">
    <property type="entry name" value="ARM-like"/>
</dbReference>
<evidence type="ECO:0000256" key="1">
    <source>
        <dbReference type="ARBA" id="ARBA00004496"/>
    </source>
</evidence>
<accession>A0ABR0KPZ1</accession>
<dbReference type="InterPro" id="IPR024660">
    <property type="entry name" value="UCS_central_dom"/>
</dbReference>
<dbReference type="Gene3D" id="1.25.10.100">
    <property type="match status" value="1"/>
</dbReference>
<comment type="subcellular location">
    <subcellularLocation>
        <location evidence="1">Cytoplasm</location>
    </subcellularLocation>
</comment>
<feature type="region of interest" description="Disordered" evidence="3">
    <location>
        <begin position="581"/>
        <end position="604"/>
    </location>
</feature>
<dbReference type="SUPFAM" id="SSF48371">
    <property type="entry name" value="ARM repeat"/>
    <property type="match status" value="2"/>
</dbReference>
<gene>
    <name evidence="5" type="primary">SHE4</name>
    <name evidence="5" type="ORF">LTR24_000774</name>
</gene>
<evidence type="ECO:0000256" key="3">
    <source>
        <dbReference type="SAM" id="MobiDB-lite"/>
    </source>
</evidence>
<evidence type="ECO:0000313" key="5">
    <source>
        <dbReference type="EMBL" id="KAK5100926.1"/>
    </source>
</evidence>